<dbReference type="PANTHER" id="PTHR42788:SF19">
    <property type="entry name" value="ALIPHATIC SULFONATES IMPORT ATP-BINDING PROTEIN SSUB 2"/>
    <property type="match status" value="1"/>
</dbReference>
<dbReference type="InterPro" id="IPR003593">
    <property type="entry name" value="AAA+_ATPase"/>
</dbReference>
<sequence>MIRVDIRRKAFGDNVILKDIRFEMATGETVAILGSSGIGKSTLLRLIAGIDPVFEGSVQRPANIAMVFQEPVLLPWRSVLQNLTIVHPTLGDEAALSALHRIGIADKAGLFPGQLSLGQQRRLALARAFAGRPELLVMDEPYVSLDPETAEEMLELTEALVAETRPAVILVTHSEREAERLSGRRLRLAGHPATILNREDDAVSKRETAR</sequence>
<evidence type="ECO:0000256" key="2">
    <source>
        <dbReference type="ARBA" id="ARBA00022448"/>
    </source>
</evidence>
<dbReference type="InterPro" id="IPR017871">
    <property type="entry name" value="ABC_transporter-like_CS"/>
</dbReference>
<evidence type="ECO:0000259" key="5">
    <source>
        <dbReference type="PROSITE" id="PS50893"/>
    </source>
</evidence>
<gene>
    <name evidence="6" type="ORF">NBH20_05100</name>
</gene>
<keyword evidence="2" id="KW-0813">Transport</keyword>
<dbReference type="InterPro" id="IPR027417">
    <property type="entry name" value="P-loop_NTPase"/>
</dbReference>
<evidence type="ECO:0000256" key="3">
    <source>
        <dbReference type="ARBA" id="ARBA00022741"/>
    </source>
</evidence>
<evidence type="ECO:0000256" key="1">
    <source>
        <dbReference type="ARBA" id="ARBA00005417"/>
    </source>
</evidence>
<dbReference type="SUPFAM" id="SSF52540">
    <property type="entry name" value="P-loop containing nucleoside triphosphate hydrolases"/>
    <property type="match status" value="1"/>
</dbReference>
<name>A0ABT0V3R8_9HYPH</name>
<keyword evidence="4 6" id="KW-0067">ATP-binding</keyword>
<comment type="similarity">
    <text evidence="1">Belongs to the ABC transporter superfamily.</text>
</comment>
<organism evidence="6 7">
    <name type="scientific">Ciceribacter sichuanensis</name>
    <dbReference type="NCBI Taxonomy" id="2949647"/>
    <lineage>
        <taxon>Bacteria</taxon>
        <taxon>Pseudomonadati</taxon>
        <taxon>Pseudomonadota</taxon>
        <taxon>Alphaproteobacteria</taxon>
        <taxon>Hyphomicrobiales</taxon>
        <taxon>Rhizobiaceae</taxon>
        <taxon>Ciceribacter</taxon>
    </lineage>
</organism>
<dbReference type="InterPro" id="IPR050166">
    <property type="entry name" value="ABC_transporter_ATP-bind"/>
</dbReference>
<dbReference type="RefSeq" id="WP_250944222.1">
    <property type="nucleotide sequence ID" value="NZ_JAMQAY010000002.1"/>
</dbReference>
<comment type="caution">
    <text evidence="6">The sequence shown here is derived from an EMBL/GenBank/DDBJ whole genome shotgun (WGS) entry which is preliminary data.</text>
</comment>
<dbReference type="Pfam" id="PF00005">
    <property type="entry name" value="ABC_tran"/>
    <property type="match status" value="1"/>
</dbReference>
<dbReference type="InterPro" id="IPR003439">
    <property type="entry name" value="ABC_transporter-like_ATP-bd"/>
</dbReference>
<keyword evidence="7" id="KW-1185">Reference proteome</keyword>
<dbReference type="SMART" id="SM00382">
    <property type="entry name" value="AAA"/>
    <property type="match status" value="1"/>
</dbReference>
<proteinExistence type="inferred from homology"/>
<feature type="domain" description="ABC transporter" evidence="5">
    <location>
        <begin position="2"/>
        <end position="208"/>
    </location>
</feature>
<evidence type="ECO:0000313" key="7">
    <source>
        <dbReference type="Proteomes" id="UP001155079"/>
    </source>
</evidence>
<evidence type="ECO:0000256" key="4">
    <source>
        <dbReference type="ARBA" id="ARBA00022840"/>
    </source>
</evidence>
<evidence type="ECO:0000313" key="6">
    <source>
        <dbReference type="EMBL" id="MCM2400521.1"/>
    </source>
</evidence>
<dbReference type="PANTHER" id="PTHR42788">
    <property type="entry name" value="TAURINE IMPORT ATP-BINDING PROTEIN-RELATED"/>
    <property type="match status" value="1"/>
</dbReference>
<dbReference type="GO" id="GO:0005524">
    <property type="term" value="F:ATP binding"/>
    <property type="evidence" value="ECO:0007669"/>
    <property type="project" value="UniProtKB-KW"/>
</dbReference>
<keyword evidence="3" id="KW-0547">Nucleotide-binding</keyword>
<reference evidence="6 7" key="1">
    <citation type="submission" date="2022-06" db="EMBL/GenBank/DDBJ databases">
        <authorList>
            <person name="Sun Q."/>
        </authorList>
    </citation>
    <scope>NUCLEOTIDE SEQUENCE [LARGE SCALE GENOMIC DNA]</scope>
    <source>
        <strain evidence="6 7">S153</strain>
    </source>
</reference>
<accession>A0ABT0V3R8</accession>
<dbReference type="Proteomes" id="UP001155079">
    <property type="component" value="Unassembled WGS sequence"/>
</dbReference>
<protein>
    <submittedName>
        <fullName evidence="6">ABC transporter ATP-binding protein</fullName>
    </submittedName>
</protein>
<dbReference type="PROSITE" id="PS00211">
    <property type="entry name" value="ABC_TRANSPORTER_1"/>
    <property type="match status" value="1"/>
</dbReference>
<dbReference type="Gene3D" id="3.40.50.300">
    <property type="entry name" value="P-loop containing nucleotide triphosphate hydrolases"/>
    <property type="match status" value="1"/>
</dbReference>
<dbReference type="EMBL" id="JAMQAY010000002">
    <property type="protein sequence ID" value="MCM2400521.1"/>
    <property type="molecule type" value="Genomic_DNA"/>
</dbReference>
<dbReference type="PROSITE" id="PS50893">
    <property type="entry name" value="ABC_TRANSPORTER_2"/>
    <property type="match status" value="1"/>
</dbReference>